<organism evidence="8">
    <name type="scientific">Desulfobacca acetoxidans</name>
    <dbReference type="NCBI Taxonomy" id="60893"/>
    <lineage>
        <taxon>Bacteria</taxon>
        <taxon>Pseudomonadati</taxon>
        <taxon>Thermodesulfobacteriota</taxon>
        <taxon>Desulfobaccia</taxon>
        <taxon>Desulfobaccales</taxon>
        <taxon>Desulfobaccaceae</taxon>
        <taxon>Desulfobacca</taxon>
    </lineage>
</organism>
<comment type="function">
    <text evidence="4 5">Required for flagellar hook formation. May act as a scaffolding protein.</text>
</comment>
<dbReference type="Gene3D" id="2.30.30.910">
    <property type="match status" value="1"/>
</dbReference>
<accession>A0A7V6DPR1</accession>
<dbReference type="Gene3D" id="2.60.40.4070">
    <property type="match status" value="1"/>
</dbReference>
<evidence type="ECO:0000256" key="5">
    <source>
        <dbReference type="RuleBase" id="RU362076"/>
    </source>
</evidence>
<evidence type="ECO:0000256" key="4">
    <source>
        <dbReference type="ARBA" id="ARBA00024746"/>
    </source>
</evidence>
<feature type="region of interest" description="Disordered" evidence="6">
    <location>
        <begin position="1"/>
        <end position="23"/>
    </location>
</feature>
<dbReference type="AlphaFoldDB" id="A0A7V6DPR1"/>
<keyword evidence="8" id="KW-0969">Cilium</keyword>
<evidence type="ECO:0000256" key="1">
    <source>
        <dbReference type="ARBA" id="ARBA00010577"/>
    </source>
</evidence>
<comment type="similarity">
    <text evidence="1 5">Belongs to the FlgD family.</text>
</comment>
<dbReference type="InterPro" id="IPR025965">
    <property type="entry name" value="FlgD/Vpr_Ig-like"/>
</dbReference>
<evidence type="ECO:0000256" key="2">
    <source>
        <dbReference type="ARBA" id="ARBA00016013"/>
    </source>
</evidence>
<reference evidence="8" key="1">
    <citation type="journal article" date="2020" name="mSystems">
        <title>Genome- and Community-Level Interaction Insights into Carbon Utilization and Element Cycling Functions of Hydrothermarchaeota in Hydrothermal Sediment.</title>
        <authorList>
            <person name="Zhou Z."/>
            <person name="Liu Y."/>
            <person name="Xu W."/>
            <person name="Pan J."/>
            <person name="Luo Z.H."/>
            <person name="Li M."/>
        </authorList>
    </citation>
    <scope>NUCLEOTIDE SEQUENCE [LARGE SCALE GENOMIC DNA]</scope>
    <source>
        <strain evidence="8">SpSt-767</strain>
    </source>
</reference>
<sequence length="233" mass="24281">MDTATTPSASQVTGSGTASANGGITGSISQTMNKDDFLKLLVTQLQYQDPLSPEDPKDFVAQLAQFSSLEQQINSNTNLENLSKAISSLQQSQSMAQGVSLLGKTVKGSGNQLTVVGGKVMEAAYSLPKAAKQVAVGIFDSSGNQVAVVNLGAQTAGSHTFTWDGKDSKGQQAADGLYSYQIAAQDQAGNAIQVDNYFTGTVTEVHQDSKGVWVTINGRQILIGNITSVVDGS</sequence>
<name>A0A7V6DPR1_9BACT</name>
<comment type="caution">
    <text evidence="8">The sequence shown here is derived from an EMBL/GenBank/DDBJ whole genome shotgun (WGS) entry which is preliminary data.</text>
</comment>
<dbReference type="InterPro" id="IPR005648">
    <property type="entry name" value="FlgD"/>
</dbReference>
<evidence type="ECO:0000259" key="7">
    <source>
        <dbReference type="Pfam" id="PF13860"/>
    </source>
</evidence>
<dbReference type="EMBL" id="DTGR01000111">
    <property type="protein sequence ID" value="HHS29424.1"/>
    <property type="molecule type" value="Genomic_DNA"/>
</dbReference>
<evidence type="ECO:0000313" key="8">
    <source>
        <dbReference type="EMBL" id="HHS29424.1"/>
    </source>
</evidence>
<keyword evidence="3 5" id="KW-1005">Bacterial flagellum biogenesis</keyword>
<evidence type="ECO:0000256" key="6">
    <source>
        <dbReference type="SAM" id="MobiDB-lite"/>
    </source>
</evidence>
<protein>
    <recommendedName>
        <fullName evidence="2 5">Basal-body rod modification protein FlgD</fullName>
    </recommendedName>
</protein>
<dbReference type="Pfam" id="PF13860">
    <property type="entry name" value="FlgD_ig"/>
    <property type="match status" value="1"/>
</dbReference>
<dbReference type="Pfam" id="PF03963">
    <property type="entry name" value="FlgD"/>
    <property type="match status" value="1"/>
</dbReference>
<gene>
    <name evidence="8" type="ORF">ENV52_06960</name>
</gene>
<keyword evidence="8" id="KW-0282">Flagellum</keyword>
<evidence type="ECO:0000256" key="3">
    <source>
        <dbReference type="ARBA" id="ARBA00022795"/>
    </source>
</evidence>
<dbReference type="GO" id="GO:0044781">
    <property type="term" value="P:bacterial-type flagellum organization"/>
    <property type="evidence" value="ECO:0007669"/>
    <property type="project" value="UniProtKB-UniRule"/>
</dbReference>
<keyword evidence="8" id="KW-0966">Cell projection</keyword>
<feature type="domain" description="FlgD/Vpr Ig-like" evidence="7">
    <location>
        <begin position="110"/>
        <end position="186"/>
    </location>
</feature>
<proteinExistence type="inferred from homology"/>